<dbReference type="Gene3D" id="3.40.395.10">
    <property type="entry name" value="Adenoviral Proteinase, Chain A"/>
    <property type="match status" value="1"/>
</dbReference>
<name>A0A151JRQ5_9HYME</name>
<dbReference type="GO" id="GO:0006508">
    <property type="term" value="P:proteolysis"/>
    <property type="evidence" value="ECO:0007669"/>
    <property type="project" value="UniProtKB-KW"/>
</dbReference>
<reference evidence="6 7" key="1">
    <citation type="submission" date="2015-09" db="EMBL/GenBank/DDBJ databases">
        <title>Trachymyrmex cornetzi WGS genome.</title>
        <authorList>
            <person name="Nygaard S."/>
            <person name="Hu H."/>
            <person name="Boomsma J."/>
            <person name="Zhang G."/>
        </authorList>
    </citation>
    <scope>NUCLEOTIDE SEQUENCE [LARGE SCALE GENOMIC DNA]</scope>
    <source>
        <strain evidence="6">Tcor2-1</strain>
        <tissue evidence="6">Whole body</tissue>
    </source>
</reference>
<dbReference type="GO" id="GO:0008234">
    <property type="term" value="F:cysteine-type peptidase activity"/>
    <property type="evidence" value="ECO:0007669"/>
    <property type="project" value="InterPro"/>
</dbReference>
<dbReference type="STRING" id="471704.A0A151JRQ5"/>
<evidence type="ECO:0000259" key="5">
    <source>
        <dbReference type="PROSITE" id="PS50600"/>
    </source>
</evidence>
<dbReference type="PROSITE" id="PS50600">
    <property type="entry name" value="ULP_PROTEASE"/>
    <property type="match status" value="1"/>
</dbReference>
<evidence type="ECO:0000256" key="4">
    <source>
        <dbReference type="SAM" id="MobiDB-lite"/>
    </source>
</evidence>
<gene>
    <name evidence="6" type="ORF">ALC57_00479</name>
</gene>
<feature type="domain" description="Ubiquitin-like protease family profile" evidence="5">
    <location>
        <begin position="63"/>
        <end position="187"/>
    </location>
</feature>
<dbReference type="InterPro" id="IPR038765">
    <property type="entry name" value="Papain-like_cys_pep_sf"/>
</dbReference>
<evidence type="ECO:0000256" key="2">
    <source>
        <dbReference type="ARBA" id="ARBA00022670"/>
    </source>
</evidence>
<proteinExistence type="inferred from homology"/>
<keyword evidence="3" id="KW-0378">Hydrolase</keyword>
<dbReference type="EMBL" id="KQ978577">
    <property type="protein sequence ID" value="KYN30036.1"/>
    <property type="molecule type" value="Genomic_DNA"/>
</dbReference>
<keyword evidence="7" id="KW-1185">Reference proteome</keyword>
<accession>A0A151JRQ5</accession>
<protein>
    <submittedName>
        <fullName evidence="6">Sentrin-specific protease 3</fullName>
    </submittedName>
</protein>
<dbReference type="Pfam" id="PF02902">
    <property type="entry name" value="Peptidase_C48"/>
    <property type="match status" value="1"/>
</dbReference>
<comment type="similarity">
    <text evidence="1">Belongs to the peptidase C48 family.</text>
</comment>
<dbReference type="Proteomes" id="UP000078492">
    <property type="component" value="Unassembled WGS sequence"/>
</dbReference>
<evidence type="ECO:0000313" key="7">
    <source>
        <dbReference type="Proteomes" id="UP000078492"/>
    </source>
</evidence>
<dbReference type="AlphaFoldDB" id="A0A151JRQ5"/>
<organism evidence="6 7">
    <name type="scientific">Trachymyrmex cornetzi</name>
    <dbReference type="NCBI Taxonomy" id="471704"/>
    <lineage>
        <taxon>Eukaryota</taxon>
        <taxon>Metazoa</taxon>
        <taxon>Ecdysozoa</taxon>
        <taxon>Arthropoda</taxon>
        <taxon>Hexapoda</taxon>
        <taxon>Insecta</taxon>
        <taxon>Pterygota</taxon>
        <taxon>Neoptera</taxon>
        <taxon>Endopterygota</taxon>
        <taxon>Hymenoptera</taxon>
        <taxon>Apocrita</taxon>
        <taxon>Aculeata</taxon>
        <taxon>Formicoidea</taxon>
        <taxon>Formicidae</taxon>
        <taxon>Myrmicinae</taxon>
        <taxon>Trachymyrmex</taxon>
    </lineage>
</organism>
<sequence>METAEDQNQMIDPISSQNNDIVNDTKDEDTEACEDNNVCNIFETKYSNYPSISPNFKKAINGINLSQMNLQTLLPNEWLDDSVLGAFISAVCIFSSEITLAFDVFFLESLIPNGRISGGYEKWAEKANIWEYKIWLIPVHLGAHWTLLSVIPHRQIFIYIDSLHMKIPNHILIQICNFMNSVRSHRLAIGRKQQQWSK</sequence>
<evidence type="ECO:0000256" key="1">
    <source>
        <dbReference type="ARBA" id="ARBA00005234"/>
    </source>
</evidence>
<keyword evidence="2 6" id="KW-0645">Protease</keyword>
<evidence type="ECO:0000313" key="6">
    <source>
        <dbReference type="EMBL" id="KYN30036.1"/>
    </source>
</evidence>
<dbReference type="InterPro" id="IPR003653">
    <property type="entry name" value="Peptidase_C48_C"/>
</dbReference>
<feature type="region of interest" description="Disordered" evidence="4">
    <location>
        <begin position="1"/>
        <end position="22"/>
    </location>
</feature>
<evidence type="ECO:0000256" key="3">
    <source>
        <dbReference type="ARBA" id="ARBA00022801"/>
    </source>
</evidence>
<dbReference type="SUPFAM" id="SSF54001">
    <property type="entry name" value="Cysteine proteinases"/>
    <property type="match status" value="1"/>
</dbReference>